<dbReference type="InterPro" id="IPR002771">
    <property type="entry name" value="Multi_antbiot-R_MarC"/>
</dbReference>
<evidence type="ECO:0000256" key="2">
    <source>
        <dbReference type="ARBA" id="ARBA00009784"/>
    </source>
</evidence>
<feature type="transmembrane region" description="Helical" evidence="8">
    <location>
        <begin position="117"/>
        <end position="142"/>
    </location>
</feature>
<evidence type="ECO:0000313" key="10">
    <source>
        <dbReference type="Proteomes" id="UP000445000"/>
    </source>
</evidence>
<gene>
    <name evidence="9" type="ORF">GCM10011487_02270</name>
</gene>
<feature type="transmembrane region" description="Helical" evidence="8">
    <location>
        <begin position="191"/>
        <end position="209"/>
    </location>
</feature>
<dbReference type="PANTHER" id="PTHR33508:SF2">
    <property type="entry name" value="UPF0056 INNER MEMBRANE PROTEIN MARC"/>
    <property type="match status" value="1"/>
</dbReference>
<dbReference type="PANTHER" id="PTHR33508">
    <property type="entry name" value="UPF0056 MEMBRANE PROTEIN YHCE"/>
    <property type="match status" value="1"/>
</dbReference>
<dbReference type="EMBL" id="BLJN01000001">
    <property type="protein sequence ID" value="GFE78227.1"/>
    <property type="molecule type" value="Genomic_DNA"/>
</dbReference>
<evidence type="ECO:0000256" key="6">
    <source>
        <dbReference type="ARBA" id="ARBA00022989"/>
    </source>
</evidence>
<keyword evidence="7 8" id="KW-0472">Membrane</keyword>
<sequence length="218" mass="23142">MNWFAQGFTLVLSTILALLPIVNPLSAVGMVVTITANLNEHERTEQIRRACIYMFFILTSFLVAGGLIMNFFGISIPGLRIAGGMIVSYLGFRMLFPDTVAMSRQEQMEAAGKADVSFTPLAMPGLSGPGSIAVVIGLSASAQQTEHIVVGHVLIALGIAVVGVISYITLRAATKLSKVLGIAGMNAMARIMGFLLICIGVQFMINGVLDVVRLARAV</sequence>
<comment type="similarity">
    <text evidence="2 8">Belongs to the UPF0056 (MarC) family.</text>
</comment>
<dbReference type="Pfam" id="PF01914">
    <property type="entry name" value="MarC"/>
    <property type="match status" value="1"/>
</dbReference>
<proteinExistence type="inferred from homology"/>
<dbReference type="AlphaFoldDB" id="A0A829Y4X9"/>
<feature type="transmembrane region" description="Helical" evidence="8">
    <location>
        <begin position="78"/>
        <end position="96"/>
    </location>
</feature>
<evidence type="ECO:0000256" key="1">
    <source>
        <dbReference type="ARBA" id="ARBA00004429"/>
    </source>
</evidence>
<evidence type="ECO:0000256" key="8">
    <source>
        <dbReference type="RuleBase" id="RU362048"/>
    </source>
</evidence>
<keyword evidence="6 8" id="KW-1133">Transmembrane helix</keyword>
<comment type="caution">
    <text evidence="9">The sequence shown here is derived from an EMBL/GenBank/DDBJ whole genome shotgun (WGS) entry which is preliminary data.</text>
</comment>
<evidence type="ECO:0000256" key="3">
    <source>
        <dbReference type="ARBA" id="ARBA00022475"/>
    </source>
</evidence>
<dbReference type="NCBIfam" id="TIGR00427">
    <property type="entry name" value="NAAT family transporter"/>
    <property type="match status" value="1"/>
</dbReference>
<keyword evidence="3" id="KW-1003">Cell membrane</keyword>
<dbReference type="RefSeq" id="WP_161810154.1">
    <property type="nucleotide sequence ID" value="NZ_BLJN01000001.1"/>
</dbReference>
<organism evidence="9 10">
    <name type="scientific">Steroidobacter agaridevorans</name>
    <dbReference type="NCBI Taxonomy" id="2695856"/>
    <lineage>
        <taxon>Bacteria</taxon>
        <taxon>Pseudomonadati</taxon>
        <taxon>Pseudomonadota</taxon>
        <taxon>Gammaproteobacteria</taxon>
        <taxon>Steroidobacterales</taxon>
        <taxon>Steroidobacteraceae</taxon>
        <taxon>Steroidobacter</taxon>
    </lineage>
</organism>
<protein>
    <recommendedName>
        <fullName evidence="8">UPF0056 membrane protein</fullName>
    </recommendedName>
</protein>
<evidence type="ECO:0000256" key="4">
    <source>
        <dbReference type="ARBA" id="ARBA00022519"/>
    </source>
</evidence>
<feature type="transmembrane region" description="Helical" evidence="8">
    <location>
        <begin position="12"/>
        <end position="38"/>
    </location>
</feature>
<feature type="transmembrane region" description="Helical" evidence="8">
    <location>
        <begin position="148"/>
        <end position="170"/>
    </location>
</feature>
<evidence type="ECO:0000313" key="9">
    <source>
        <dbReference type="EMBL" id="GFE78227.1"/>
    </source>
</evidence>
<accession>A0A829Y4X9</accession>
<comment type="subcellular location">
    <subcellularLocation>
        <location evidence="1">Cell inner membrane</location>
        <topology evidence="1">Multi-pass membrane protein</topology>
    </subcellularLocation>
    <subcellularLocation>
        <location evidence="8">Cell membrane</location>
        <topology evidence="8">Multi-pass membrane protein</topology>
    </subcellularLocation>
</comment>
<dbReference type="NCBIfam" id="NF008228">
    <property type="entry name" value="PRK10995.1"/>
    <property type="match status" value="1"/>
</dbReference>
<name>A0A829Y4X9_9GAMM</name>
<dbReference type="GO" id="GO:0005886">
    <property type="term" value="C:plasma membrane"/>
    <property type="evidence" value="ECO:0007669"/>
    <property type="project" value="UniProtKB-SubCell"/>
</dbReference>
<keyword evidence="4" id="KW-0997">Cell inner membrane</keyword>
<dbReference type="Proteomes" id="UP000445000">
    <property type="component" value="Unassembled WGS sequence"/>
</dbReference>
<keyword evidence="5 8" id="KW-0812">Transmembrane</keyword>
<feature type="transmembrane region" description="Helical" evidence="8">
    <location>
        <begin position="50"/>
        <end position="72"/>
    </location>
</feature>
<reference evidence="10" key="1">
    <citation type="submission" date="2020-01" db="EMBL/GenBank/DDBJ databases">
        <title>'Steroidobacter agaridevorans' sp. nov., agar-degrading bacteria isolated from rhizosphere soils.</title>
        <authorList>
            <person name="Ikenaga M."/>
            <person name="Kataoka M."/>
            <person name="Murouchi A."/>
            <person name="Katsuragi S."/>
            <person name="Sakai M."/>
        </authorList>
    </citation>
    <scope>NUCLEOTIDE SEQUENCE [LARGE SCALE GENOMIC DNA]</scope>
    <source>
        <strain evidence="10">YU21-B</strain>
    </source>
</reference>
<keyword evidence="10" id="KW-1185">Reference proteome</keyword>
<evidence type="ECO:0000256" key="7">
    <source>
        <dbReference type="ARBA" id="ARBA00023136"/>
    </source>
</evidence>
<evidence type="ECO:0000256" key="5">
    <source>
        <dbReference type="ARBA" id="ARBA00022692"/>
    </source>
</evidence>